<protein>
    <recommendedName>
        <fullName evidence="4">CCHC-type domain-containing protein</fullName>
    </recommendedName>
</protein>
<keyword evidence="2" id="KW-0175">Coiled coil</keyword>
<evidence type="ECO:0000256" key="2">
    <source>
        <dbReference type="SAM" id="Coils"/>
    </source>
</evidence>
<dbReference type="SMART" id="SM00343">
    <property type="entry name" value="ZnF_C2HC"/>
    <property type="match status" value="1"/>
</dbReference>
<dbReference type="PROSITE" id="PS50158">
    <property type="entry name" value="ZF_CCHC"/>
    <property type="match status" value="1"/>
</dbReference>
<evidence type="ECO:0000256" key="1">
    <source>
        <dbReference type="PROSITE-ProRule" id="PRU00047"/>
    </source>
</evidence>
<name>A0A9R1XGC8_LACSA</name>
<feature type="compositionally biased region" description="Basic residues" evidence="3">
    <location>
        <begin position="330"/>
        <end position="347"/>
    </location>
</feature>
<proteinExistence type="predicted"/>
<feature type="compositionally biased region" description="Polar residues" evidence="3">
    <location>
        <begin position="312"/>
        <end position="329"/>
    </location>
</feature>
<accession>A0A9R1XGC8</accession>
<gene>
    <name evidence="5" type="ORF">LSAT_V11C400228470</name>
</gene>
<dbReference type="Pfam" id="PF00098">
    <property type="entry name" value="zf-CCHC"/>
    <property type="match status" value="1"/>
</dbReference>
<organism evidence="5 6">
    <name type="scientific">Lactuca sativa</name>
    <name type="common">Garden lettuce</name>
    <dbReference type="NCBI Taxonomy" id="4236"/>
    <lineage>
        <taxon>Eukaryota</taxon>
        <taxon>Viridiplantae</taxon>
        <taxon>Streptophyta</taxon>
        <taxon>Embryophyta</taxon>
        <taxon>Tracheophyta</taxon>
        <taxon>Spermatophyta</taxon>
        <taxon>Magnoliopsida</taxon>
        <taxon>eudicotyledons</taxon>
        <taxon>Gunneridae</taxon>
        <taxon>Pentapetalae</taxon>
        <taxon>asterids</taxon>
        <taxon>campanulids</taxon>
        <taxon>Asterales</taxon>
        <taxon>Asteraceae</taxon>
        <taxon>Cichorioideae</taxon>
        <taxon>Cichorieae</taxon>
        <taxon>Lactucinae</taxon>
        <taxon>Lactuca</taxon>
    </lineage>
</organism>
<dbReference type="EMBL" id="NBSK02000004">
    <property type="protein sequence ID" value="KAJ0211971.1"/>
    <property type="molecule type" value="Genomic_DNA"/>
</dbReference>
<evidence type="ECO:0000313" key="6">
    <source>
        <dbReference type="Proteomes" id="UP000235145"/>
    </source>
</evidence>
<dbReference type="GO" id="GO:0003676">
    <property type="term" value="F:nucleic acid binding"/>
    <property type="evidence" value="ECO:0007669"/>
    <property type="project" value="InterPro"/>
</dbReference>
<evidence type="ECO:0000313" key="5">
    <source>
        <dbReference type="EMBL" id="KAJ0211971.1"/>
    </source>
</evidence>
<feature type="coiled-coil region" evidence="2">
    <location>
        <begin position="149"/>
        <end position="201"/>
    </location>
</feature>
<dbReference type="InterPro" id="IPR036875">
    <property type="entry name" value="Znf_CCHC_sf"/>
</dbReference>
<dbReference type="GO" id="GO:0008270">
    <property type="term" value="F:zinc ion binding"/>
    <property type="evidence" value="ECO:0007669"/>
    <property type="project" value="UniProtKB-KW"/>
</dbReference>
<dbReference type="InterPro" id="IPR001878">
    <property type="entry name" value="Znf_CCHC"/>
</dbReference>
<feature type="region of interest" description="Disordered" evidence="3">
    <location>
        <begin position="398"/>
        <end position="423"/>
    </location>
</feature>
<reference evidence="5 6" key="1">
    <citation type="journal article" date="2017" name="Nat. Commun.">
        <title>Genome assembly with in vitro proximity ligation data and whole-genome triplication in lettuce.</title>
        <authorList>
            <person name="Reyes-Chin-Wo S."/>
            <person name="Wang Z."/>
            <person name="Yang X."/>
            <person name="Kozik A."/>
            <person name="Arikit S."/>
            <person name="Song C."/>
            <person name="Xia L."/>
            <person name="Froenicke L."/>
            <person name="Lavelle D.O."/>
            <person name="Truco M.J."/>
            <person name="Xia R."/>
            <person name="Zhu S."/>
            <person name="Xu C."/>
            <person name="Xu H."/>
            <person name="Xu X."/>
            <person name="Cox K."/>
            <person name="Korf I."/>
            <person name="Meyers B.C."/>
            <person name="Michelmore R.W."/>
        </authorList>
    </citation>
    <scope>NUCLEOTIDE SEQUENCE [LARGE SCALE GENOMIC DNA]</scope>
    <source>
        <strain evidence="6">cv. Salinas</strain>
        <tissue evidence="5">Seedlings</tissue>
    </source>
</reference>
<keyword evidence="1" id="KW-0862">Zinc</keyword>
<dbReference type="Proteomes" id="UP000235145">
    <property type="component" value="Unassembled WGS sequence"/>
</dbReference>
<evidence type="ECO:0000256" key="3">
    <source>
        <dbReference type="SAM" id="MobiDB-lite"/>
    </source>
</evidence>
<comment type="caution">
    <text evidence="5">The sequence shown here is derived from an EMBL/GenBank/DDBJ whole genome shotgun (WGS) entry which is preliminary data.</text>
</comment>
<keyword evidence="1" id="KW-0863">Zinc-finger</keyword>
<feature type="domain" description="CCHC-type" evidence="4">
    <location>
        <begin position="274"/>
        <end position="289"/>
    </location>
</feature>
<dbReference type="Pfam" id="PF14223">
    <property type="entry name" value="Retrotran_gag_2"/>
    <property type="match status" value="1"/>
</dbReference>
<feature type="region of interest" description="Disordered" evidence="3">
    <location>
        <begin position="301"/>
        <end position="384"/>
    </location>
</feature>
<feature type="compositionally biased region" description="Polar residues" evidence="3">
    <location>
        <begin position="404"/>
        <end position="417"/>
    </location>
</feature>
<sequence>MALSPDIAQGFREYTSAKALWEVLIEVYEGNEDMRESRQDMLRQRFNMFNYVPRETLEAQLQRFTTLNTEMTVVGIFYTKSEINKKLLNALPKSWDMNVAIIKKTKDLNHLSLADVIQELDILKCRETMSSENIPVTEVTCTPACEATIKFLREQIDLFKREVEDLRYEGYQLRKGQKPLKAELEAKTKDFRKLQEEYSNKCENYDYIKRQRADVTEELDALKIKCGKTDMCRPPIPTQQSACRKCACGNNKKQGKYTPPGAGINNFTVKKKTCFHCGTPGHIARNCPNRAYVSYYAQGRQNAPSRRYFKRNPSNSRSDNVNWNAQKAKNQTHKAKNPNAKGKKGVSAKRPNPRDAPVKQRPAKSRSSRRSASSSKESVEAPIGSNKKWVKLEYKWVPKVKTPKSINDSNISTSSVCDKQDMS</sequence>
<keyword evidence="6" id="KW-1185">Reference proteome</keyword>
<dbReference type="SUPFAM" id="SSF57756">
    <property type="entry name" value="Retrovirus zinc finger-like domains"/>
    <property type="match status" value="1"/>
</dbReference>
<dbReference type="AlphaFoldDB" id="A0A9R1XGC8"/>
<keyword evidence="1" id="KW-0479">Metal-binding</keyword>
<evidence type="ECO:0000259" key="4">
    <source>
        <dbReference type="PROSITE" id="PS50158"/>
    </source>
</evidence>
<dbReference type="Gene3D" id="4.10.60.10">
    <property type="entry name" value="Zinc finger, CCHC-type"/>
    <property type="match status" value="1"/>
</dbReference>